<evidence type="ECO:0000313" key="2">
    <source>
        <dbReference type="Proteomes" id="UP000325440"/>
    </source>
</evidence>
<organism evidence="1 2">
    <name type="scientific">Cinara cedri</name>
    <dbReference type="NCBI Taxonomy" id="506608"/>
    <lineage>
        <taxon>Eukaryota</taxon>
        <taxon>Metazoa</taxon>
        <taxon>Ecdysozoa</taxon>
        <taxon>Arthropoda</taxon>
        <taxon>Hexapoda</taxon>
        <taxon>Insecta</taxon>
        <taxon>Pterygota</taxon>
        <taxon>Neoptera</taxon>
        <taxon>Paraneoptera</taxon>
        <taxon>Hemiptera</taxon>
        <taxon>Sternorrhyncha</taxon>
        <taxon>Aphidomorpha</taxon>
        <taxon>Aphidoidea</taxon>
        <taxon>Aphididae</taxon>
        <taxon>Lachninae</taxon>
        <taxon>Cinara</taxon>
    </lineage>
</organism>
<protein>
    <submittedName>
        <fullName evidence="1">Uncharacterized protein</fullName>
    </submittedName>
</protein>
<dbReference type="AlphaFoldDB" id="A0A5E4M4X5"/>
<dbReference type="EMBL" id="CABPRJ010000019">
    <property type="protein sequence ID" value="VVC25743.1"/>
    <property type="molecule type" value="Genomic_DNA"/>
</dbReference>
<gene>
    <name evidence="1" type="ORF">CINCED_3A017205</name>
</gene>
<proteinExistence type="predicted"/>
<accession>A0A5E4M4X5</accession>
<evidence type="ECO:0000313" key="1">
    <source>
        <dbReference type="EMBL" id="VVC25743.1"/>
    </source>
</evidence>
<keyword evidence="2" id="KW-1185">Reference proteome</keyword>
<name>A0A5E4M4X5_9HEMI</name>
<sequence>MDSISIIAKTSCDSISIRIKPPWNQFVSKYSHADVGTTRGPCTIEQNCKLFVKELFSNYIESLLRCIRCRRFSKRRFEWGDT</sequence>
<dbReference type="Proteomes" id="UP000325440">
    <property type="component" value="Unassembled WGS sequence"/>
</dbReference>
<reference evidence="1 2" key="1">
    <citation type="submission" date="2019-08" db="EMBL/GenBank/DDBJ databases">
        <authorList>
            <person name="Alioto T."/>
            <person name="Alioto T."/>
            <person name="Gomez Garrido J."/>
        </authorList>
    </citation>
    <scope>NUCLEOTIDE SEQUENCE [LARGE SCALE GENOMIC DNA]</scope>
</reference>